<dbReference type="AlphaFoldDB" id="A0A1H6MP79"/>
<proteinExistence type="predicted"/>
<sequence length="38" mass="4389">MHELISTYGMEAIPQAMEILFNQAMQLEREQHLGAGHY</sequence>
<name>A0A1H6MP79_9GAMM</name>
<accession>A0A1H6MP79</accession>
<evidence type="ECO:0000313" key="1">
    <source>
        <dbReference type="EMBL" id="SEI00351.1"/>
    </source>
</evidence>
<reference evidence="2" key="1">
    <citation type="submission" date="2016-06" db="EMBL/GenBank/DDBJ databases">
        <authorList>
            <person name="Petersen J."/>
            <person name="Sayavedra L."/>
        </authorList>
    </citation>
    <scope>NUCLEOTIDE SEQUENCE [LARGE SCALE GENOMIC DNA]</scope>
    <source>
        <strain evidence="2">BazSymA</strain>
    </source>
</reference>
<dbReference type="Proteomes" id="UP000198988">
    <property type="component" value="Unassembled WGS sequence"/>
</dbReference>
<evidence type="ECO:0000313" key="2">
    <source>
        <dbReference type="Proteomes" id="UP000198988"/>
    </source>
</evidence>
<dbReference type="EMBL" id="CDSC02000426">
    <property type="protein sequence ID" value="SEI00351.1"/>
    <property type="molecule type" value="Genomic_DNA"/>
</dbReference>
<protein>
    <submittedName>
        <fullName evidence="1">Uncharacterized protein</fullName>
    </submittedName>
</protein>
<organism evidence="1 2">
    <name type="scientific">Bathymodiolus azoricus thioautotrophic gill symbiont</name>
    <dbReference type="NCBI Taxonomy" id="235205"/>
    <lineage>
        <taxon>Bacteria</taxon>
        <taxon>Pseudomonadati</taxon>
        <taxon>Pseudomonadota</taxon>
        <taxon>Gammaproteobacteria</taxon>
        <taxon>sulfur-oxidizing symbionts</taxon>
    </lineage>
</organism>
<gene>
    <name evidence="1" type="ORF">BAZSYMA_ACONTIG102815_0</name>
</gene>